<proteinExistence type="inferred from homology"/>
<dbReference type="SMART" id="SM00915">
    <property type="entry name" value="Jacalin"/>
    <property type="match status" value="6"/>
</dbReference>
<dbReference type="Gene3D" id="2.100.10.30">
    <property type="entry name" value="Jacalin-like lectin domain"/>
    <property type="match status" value="6"/>
</dbReference>
<feature type="domain" description="Jacalin-type lectin" evidence="4">
    <location>
        <begin position="340"/>
        <end position="484"/>
    </location>
</feature>
<organism evidence="5 6">
    <name type="scientific">Thlaspi arvense</name>
    <name type="common">Field penny-cress</name>
    <dbReference type="NCBI Taxonomy" id="13288"/>
    <lineage>
        <taxon>Eukaryota</taxon>
        <taxon>Viridiplantae</taxon>
        <taxon>Streptophyta</taxon>
        <taxon>Embryophyta</taxon>
        <taxon>Tracheophyta</taxon>
        <taxon>Spermatophyta</taxon>
        <taxon>Magnoliopsida</taxon>
        <taxon>eudicotyledons</taxon>
        <taxon>Gunneridae</taxon>
        <taxon>Pentapetalae</taxon>
        <taxon>rosids</taxon>
        <taxon>malvids</taxon>
        <taxon>Brassicales</taxon>
        <taxon>Brassicaceae</taxon>
        <taxon>Thlaspideae</taxon>
        <taxon>Thlaspi</taxon>
    </lineage>
</organism>
<evidence type="ECO:0000313" key="5">
    <source>
        <dbReference type="EMBL" id="CAH2036444.1"/>
    </source>
</evidence>
<dbReference type="Proteomes" id="UP000836841">
    <property type="component" value="Chromosome 1"/>
</dbReference>
<feature type="compositionally biased region" description="Basic and acidic residues" evidence="3">
    <location>
        <begin position="147"/>
        <end position="194"/>
    </location>
</feature>
<dbReference type="PROSITE" id="PS51752">
    <property type="entry name" value="JACALIN_LECTIN"/>
    <property type="match status" value="6"/>
</dbReference>
<dbReference type="EMBL" id="OU466857">
    <property type="protein sequence ID" value="CAH2036444.1"/>
    <property type="molecule type" value="Genomic_DNA"/>
</dbReference>
<evidence type="ECO:0000259" key="4">
    <source>
        <dbReference type="PROSITE" id="PS51752"/>
    </source>
</evidence>
<evidence type="ECO:0000313" key="6">
    <source>
        <dbReference type="Proteomes" id="UP000836841"/>
    </source>
</evidence>
<dbReference type="CDD" id="cd09612">
    <property type="entry name" value="Jacalin"/>
    <property type="match status" value="6"/>
</dbReference>
<evidence type="ECO:0000256" key="2">
    <source>
        <dbReference type="ARBA" id="ARBA00022734"/>
    </source>
</evidence>
<gene>
    <name evidence="5" type="ORF">TAV2_LOCUS481</name>
</gene>
<reference evidence="5 6" key="1">
    <citation type="submission" date="2022-03" db="EMBL/GenBank/DDBJ databases">
        <authorList>
            <person name="Nunn A."/>
            <person name="Chopra R."/>
            <person name="Nunn A."/>
            <person name="Contreras Garrido A."/>
        </authorList>
    </citation>
    <scope>NUCLEOTIDE SEQUENCE [LARGE SCALE GENOMIC DNA]</scope>
</reference>
<feature type="region of interest" description="Disordered" evidence="3">
    <location>
        <begin position="657"/>
        <end position="707"/>
    </location>
</feature>
<name>A0AAU9REA1_THLAR</name>
<keyword evidence="2" id="KW-0430">Lectin</keyword>
<dbReference type="InterPro" id="IPR036404">
    <property type="entry name" value="Jacalin-like_lectin_dom_sf"/>
</dbReference>
<dbReference type="GO" id="GO:0030246">
    <property type="term" value="F:carbohydrate binding"/>
    <property type="evidence" value="ECO:0007669"/>
    <property type="project" value="UniProtKB-KW"/>
</dbReference>
<evidence type="ECO:0000256" key="1">
    <source>
        <dbReference type="ARBA" id="ARBA00006568"/>
    </source>
</evidence>
<dbReference type="InterPro" id="IPR001229">
    <property type="entry name" value="Jacalin-like_lectin_dom"/>
</dbReference>
<feature type="domain" description="Jacalin-type lectin" evidence="4">
    <location>
        <begin position="682"/>
        <end position="825"/>
    </location>
</feature>
<dbReference type="PANTHER" id="PTHR47293">
    <property type="entry name" value="JACALIN-RELATED LECTIN 3"/>
    <property type="match status" value="1"/>
</dbReference>
<comment type="similarity">
    <text evidence="1">Belongs to the jacalin lectin family.</text>
</comment>
<accession>A0AAU9REA1</accession>
<keyword evidence="6" id="KW-1185">Reference proteome</keyword>
<feature type="region of interest" description="Disordered" evidence="3">
    <location>
        <begin position="486"/>
        <end position="520"/>
    </location>
</feature>
<dbReference type="Pfam" id="PF01419">
    <property type="entry name" value="Jacalin"/>
    <property type="match status" value="6"/>
</dbReference>
<dbReference type="AlphaFoldDB" id="A0AAU9REA1"/>
<feature type="region of interest" description="Disordered" evidence="3">
    <location>
        <begin position="132"/>
        <end position="204"/>
    </location>
</feature>
<feature type="compositionally biased region" description="Low complexity" evidence="3">
    <location>
        <begin position="672"/>
        <end position="682"/>
    </location>
</feature>
<evidence type="ECO:0000256" key="3">
    <source>
        <dbReference type="SAM" id="MobiDB-lite"/>
    </source>
</evidence>
<feature type="domain" description="Jacalin-type lectin" evidence="4">
    <location>
        <begin position="1"/>
        <end position="127"/>
    </location>
</feature>
<sequence length="980" mass="105150">MSWDDGKHTKVKRVQLTFDDVIRSIQVEYEGTTLQSQRRGTTVGTKSDGFTLSPDEYITDVSGYSKTTFSGDIITALTFKTNKKTYGPYGNKTREYFSASAPKDSQIAGFLGTSGNALNYIDVHFAPISIIPKPVVPDTKPGGSDTKPVDPDTKPTKPDGSDTKPTKPDGSDTKPTKPDGPDTKPVDPDTKPDGSGKTGLIGGKGGGKAFDDGVFDGVKKITVAADEYSVTYIKIEYVKDGKVETREHGTIRGTLKEFSVDYPNEYITAVGGTYDHIFTYDTTLITSLYFTTSKGSTSPLFGEKSGENFDLKGENGGKLVGFHGRGDTALDAIGAYFDVPGKTRLTGGKGGNAFDDGVFDGAKKITVGADEFSVTYIKIEYEKYGKVVTREHGEIRGELKEYTVPNYPDDYITAVGGSYDHVFTYDTTLITSLYFTTSRGFTSPLSGEIRGEEFNLKGENGGKLVGLHGLGGTAINAIGAYFDTGSQGGGGDSKPDGSETNPGKNDLKPDASGKTGLVGGESGNTFDDGVFDGVKKITVGANEDYVTYIKIEYVKDGKAETREHGEISGELKEFLVDYPKQNITTVGGSYDHNFSYDTTLITSLYFETSNGITSPLFGKKDGENGENFTLKGKNGEKLVGLHGRGGTAINAIGAYFDTGSKPVNPETKPDDSSSGTNSDSSTQKLDAQGGKGGNEWDDGGDHDGVTKITVTAGGLGVEQIRFDYLKNGQPKEGPVHGVKGRRSYDERFEIAHPKEYIVSVKGWYDSSNVIQGLEIKTNTKTTDYFPSPFSGDGTEFSLEVKDKKIVGFHGFADSGINSLGAYFAPITSKTGKKLKAVGGDQGAAWDDGVFDGVREIHVGQNQDGVSFVKIDYNKGSQTVLGDGHGQKSLAVVETFKLENPSEYITEVGVYYDKVQIEGRGVTLVTSLIFKTSKNRESTPFGMTGGEYTELKEEGHKIVGFHGKASDWIHQIGVHVAPVTN</sequence>
<feature type="domain" description="Jacalin-type lectin" evidence="4">
    <location>
        <begin position="195"/>
        <end position="339"/>
    </location>
</feature>
<feature type="domain" description="Jacalin-type lectin" evidence="4">
    <location>
        <begin position="831"/>
        <end position="977"/>
    </location>
</feature>
<dbReference type="PANTHER" id="PTHR47293:SF10">
    <property type="entry name" value="JACALIN-TYPE LECTIN DOMAIN-CONTAINING PROTEIN"/>
    <property type="match status" value="1"/>
</dbReference>
<dbReference type="FunFam" id="2.100.10.30:FF:000001">
    <property type="entry name" value="Jacalin-related lectin 33"/>
    <property type="match status" value="5"/>
</dbReference>
<dbReference type="SUPFAM" id="SSF51101">
    <property type="entry name" value="Mannose-binding lectins"/>
    <property type="match status" value="6"/>
</dbReference>
<protein>
    <recommendedName>
        <fullName evidence="4">Jacalin-type lectin domain-containing protein</fullName>
    </recommendedName>
</protein>
<feature type="domain" description="Jacalin-type lectin" evidence="4">
    <location>
        <begin position="512"/>
        <end position="658"/>
    </location>
</feature>
<dbReference type="InterPro" id="IPR033734">
    <property type="entry name" value="Jacalin-like_lectin_dom_plant"/>
</dbReference>